<dbReference type="Pfam" id="PF00361">
    <property type="entry name" value="Proton_antipo_M"/>
    <property type="match status" value="1"/>
</dbReference>
<organism evidence="20">
    <name type="scientific">Cleridae sp. 1 ACP-2013</name>
    <dbReference type="NCBI Taxonomy" id="1434446"/>
    <lineage>
        <taxon>Eukaryota</taxon>
        <taxon>Metazoa</taxon>
        <taxon>Ecdysozoa</taxon>
        <taxon>Arthropoda</taxon>
        <taxon>Hexapoda</taxon>
        <taxon>Insecta</taxon>
        <taxon>Pterygota</taxon>
        <taxon>Neoptera</taxon>
        <taxon>Endopterygota</taxon>
        <taxon>Coleoptera</taxon>
        <taxon>Polyphaga</taxon>
        <taxon>Cucujiformia</taxon>
        <taxon>Cleridae</taxon>
    </lineage>
</organism>
<evidence type="ECO:0000256" key="14">
    <source>
        <dbReference type="ARBA" id="ARBA00023075"/>
    </source>
</evidence>
<keyword evidence="7 18" id="KW-0679">Respiratory chain</keyword>
<keyword evidence="16 18" id="KW-0472">Membrane</keyword>
<feature type="transmembrane region" description="Helical" evidence="18">
    <location>
        <begin position="195"/>
        <end position="213"/>
    </location>
</feature>
<evidence type="ECO:0000256" key="16">
    <source>
        <dbReference type="ARBA" id="ARBA00023136"/>
    </source>
</evidence>
<evidence type="ECO:0000256" key="12">
    <source>
        <dbReference type="ARBA" id="ARBA00022989"/>
    </source>
</evidence>
<comment type="subcellular location">
    <subcellularLocation>
        <location evidence="2 18">Mitochondrion inner membrane</location>
        <topology evidence="2 18">Multi-pass membrane protein</topology>
    </subcellularLocation>
</comment>
<name>A0A3G3MEC2_9CUCU</name>
<evidence type="ECO:0000259" key="19">
    <source>
        <dbReference type="Pfam" id="PF00361"/>
    </source>
</evidence>
<evidence type="ECO:0000256" key="10">
    <source>
        <dbReference type="ARBA" id="ARBA00022967"/>
    </source>
</evidence>
<dbReference type="GO" id="GO:0006120">
    <property type="term" value="P:mitochondrial electron transport, NADH to ubiquinone"/>
    <property type="evidence" value="ECO:0007669"/>
    <property type="project" value="InterPro"/>
</dbReference>
<keyword evidence="11 18" id="KW-0249">Electron transport</keyword>
<evidence type="ECO:0000256" key="15">
    <source>
        <dbReference type="ARBA" id="ARBA00023128"/>
    </source>
</evidence>
<keyword evidence="8 18" id="KW-0812">Transmembrane</keyword>
<evidence type="ECO:0000256" key="11">
    <source>
        <dbReference type="ARBA" id="ARBA00022982"/>
    </source>
</evidence>
<keyword evidence="9 18" id="KW-0999">Mitochondrion inner membrane</keyword>
<dbReference type="PANTHER" id="PTHR46552:SF1">
    <property type="entry name" value="NADH-UBIQUINONE OXIDOREDUCTASE CHAIN 2"/>
    <property type="match status" value="1"/>
</dbReference>
<geneLocation type="mitochondrion" evidence="20"/>
<dbReference type="AlphaFoldDB" id="A0A3G3MEC2"/>
<evidence type="ECO:0000256" key="2">
    <source>
        <dbReference type="ARBA" id="ARBA00004448"/>
    </source>
</evidence>
<evidence type="ECO:0000256" key="3">
    <source>
        <dbReference type="ARBA" id="ARBA00007012"/>
    </source>
</evidence>
<comment type="function">
    <text evidence="18">Core subunit of the mitochondrial membrane respiratory chain NADH dehydrogenase (Complex I) which catalyzes electron transfer from NADH through the respiratory chain, using ubiquinone as an electron acceptor. Essential for the catalytic activity and assembly of complex I.</text>
</comment>
<dbReference type="InterPro" id="IPR003917">
    <property type="entry name" value="NADH_UbQ_OxRdtase_chain2"/>
</dbReference>
<comment type="function">
    <text evidence="1">Core subunit of the mitochondrial membrane respiratory chain NADH dehydrogenase (Complex I) that is believed to belong to the minimal assembly required for catalysis. Complex I functions in the transfer of electrons from NADH to the respiratory chain. The immediate electron acceptor for the enzyme is believed to be ubiquinone.</text>
</comment>
<dbReference type="EC" id="7.1.1.2" evidence="4 18"/>
<dbReference type="InterPro" id="IPR001750">
    <property type="entry name" value="ND/Mrp_TM"/>
</dbReference>
<dbReference type="EMBL" id="MH940179">
    <property type="protein sequence ID" value="AYR05181.1"/>
    <property type="molecule type" value="Genomic_DNA"/>
</dbReference>
<sequence>MKFYKIMFFMTMVLGTLISISSYSWLGMWMGLEINMISIMPLFSNYKNMYTSEASIKYFITQTLASMMILFSIIIFSMNSCLNMNLNSFILMMLNSALLTKMGAAPFHFWFPEVMEGLNWWNNLILLTWQKIAPMVLIMYNSSFSLFFSIIIILCMMISSIMGFNQISLRKILTFSSINHIGWMISALLMSKTLWIFYFIIYTIISINIIYIFSKFKMFFINQLISMLNYNSVMKLFFMMNFFSLGGIPPFIGFLPKWFVINQMILNNQIMLTFIMIIFTLLTFYFYMRIMFSSLIINFDSPMSMSTKKTKIKNLYMIMFNFFSLSSLILFPLFFNFF</sequence>
<keyword evidence="13 18" id="KW-0520">NAD</keyword>
<gene>
    <name evidence="20" type="primary">nad2</name>
</gene>
<keyword evidence="6" id="KW-0813">Transport</keyword>
<feature type="transmembrane region" description="Helical" evidence="18">
    <location>
        <begin position="172"/>
        <end position="189"/>
    </location>
</feature>
<evidence type="ECO:0000313" key="20">
    <source>
        <dbReference type="EMBL" id="AYR05181.1"/>
    </source>
</evidence>
<evidence type="ECO:0000256" key="4">
    <source>
        <dbReference type="ARBA" id="ARBA00012944"/>
    </source>
</evidence>
<keyword evidence="14 18" id="KW-0830">Ubiquinone</keyword>
<dbReference type="InterPro" id="IPR050175">
    <property type="entry name" value="Complex_I_Subunit_2"/>
</dbReference>
<keyword evidence="10 18" id="KW-1278">Translocase</keyword>
<feature type="transmembrane region" description="Helical" evidence="18">
    <location>
        <begin position="264"/>
        <end position="287"/>
    </location>
</feature>
<dbReference type="GO" id="GO:0005743">
    <property type="term" value="C:mitochondrial inner membrane"/>
    <property type="evidence" value="ECO:0007669"/>
    <property type="project" value="UniProtKB-SubCell"/>
</dbReference>
<evidence type="ECO:0000256" key="17">
    <source>
        <dbReference type="ARBA" id="ARBA00049551"/>
    </source>
</evidence>
<comment type="catalytic activity">
    <reaction evidence="17 18">
        <text>a ubiquinone + NADH + 5 H(+)(in) = a ubiquinol + NAD(+) + 4 H(+)(out)</text>
        <dbReference type="Rhea" id="RHEA:29091"/>
        <dbReference type="Rhea" id="RHEA-COMP:9565"/>
        <dbReference type="Rhea" id="RHEA-COMP:9566"/>
        <dbReference type="ChEBI" id="CHEBI:15378"/>
        <dbReference type="ChEBI" id="CHEBI:16389"/>
        <dbReference type="ChEBI" id="CHEBI:17976"/>
        <dbReference type="ChEBI" id="CHEBI:57540"/>
        <dbReference type="ChEBI" id="CHEBI:57945"/>
        <dbReference type="EC" id="7.1.1.2"/>
    </reaction>
</comment>
<proteinExistence type="inferred from homology"/>
<feature type="transmembrane region" description="Helical" evidence="18">
    <location>
        <begin position="56"/>
        <end position="77"/>
    </location>
</feature>
<evidence type="ECO:0000256" key="7">
    <source>
        <dbReference type="ARBA" id="ARBA00022660"/>
    </source>
</evidence>
<feature type="transmembrane region" description="Helical" evidence="18">
    <location>
        <begin position="7"/>
        <end position="26"/>
    </location>
</feature>
<keyword evidence="15 18" id="KW-0496">Mitochondrion</keyword>
<evidence type="ECO:0000256" key="13">
    <source>
        <dbReference type="ARBA" id="ARBA00023027"/>
    </source>
</evidence>
<feature type="transmembrane region" description="Helical" evidence="18">
    <location>
        <begin position="89"/>
        <end position="111"/>
    </location>
</feature>
<feature type="transmembrane region" description="Helical" evidence="18">
    <location>
        <begin position="233"/>
        <end position="252"/>
    </location>
</feature>
<evidence type="ECO:0000256" key="1">
    <source>
        <dbReference type="ARBA" id="ARBA00003257"/>
    </source>
</evidence>
<evidence type="ECO:0000256" key="9">
    <source>
        <dbReference type="ARBA" id="ARBA00022792"/>
    </source>
</evidence>
<evidence type="ECO:0000256" key="5">
    <source>
        <dbReference type="ARBA" id="ARBA00021008"/>
    </source>
</evidence>
<protein>
    <recommendedName>
        <fullName evidence="5 18">NADH-ubiquinone oxidoreductase chain 2</fullName>
        <ecNumber evidence="4 18">7.1.1.2</ecNumber>
    </recommendedName>
</protein>
<feature type="transmembrane region" description="Helical" evidence="18">
    <location>
        <begin position="315"/>
        <end position="335"/>
    </location>
</feature>
<accession>A0A3G3MEC2</accession>
<reference evidence="20" key="2">
    <citation type="submission" date="2018-09" db="EMBL/GenBank/DDBJ databases">
        <authorList>
            <person name="James G."/>
        </authorList>
    </citation>
    <scope>NUCLEOTIDE SEQUENCE</scope>
</reference>
<evidence type="ECO:0000256" key="8">
    <source>
        <dbReference type="ARBA" id="ARBA00022692"/>
    </source>
</evidence>
<comment type="similarity">
    <text evidence="3 18">Belongs to the complex I subunit 2 family.</text>
</comment>
<dbReference type="PRINTS" id="PR01436">
    <property type="entry name" value="NADHDHGNASE2"/>
</dbReference>
<reference evidence="20" key="1">
    <citation type="journal article" date="2015" name="Mol. Biol. Evol.">
        <title>Soup to Tree: The Phylogeny of Beetles Inferred by Mitochondrial Metagenomics of a Bornean Rainforest Sample.</title>
        <authorList>
            <person name="Crampton-Platt A."/>
            <person name="Timmermans M.J."/>
            <person name="Gimmel M.L."/>
            <person name="Kutty S.N."/>
            <person name="Cockerill T.D."/>
            <person name="Vun Khen C."/>
            <person name="Vogler A.P."/>
        </authorList>
    </citation>
    <scope>NUCLEOTIDE SEQUENCE</scope>
</reference>
<dbReference type="PANTHER" id="PTHR46552">
    <property type="entry name" value="NADH-UBIQUINONE OXIDOREDUCTASE CHAIN 2"/>
    <property type="match status" value="1"/>
</dbReference>
<keyword evidence="12 18" id="KW-1133">Transmembrane helix</keyword>
<evidence type="ECO:0000256" key="18">
    <source>
        <dbReference type="RuleBase" id="RU003403"/>
    </source>
</evidence>
<evidence type="ECO:0000256" key="6">
    <source>
        <dbReference type="ARBA" id="ARBA00022448"/>
    </source>
</evidence>
<feature type="domain" description="NADH:quinone oxidoreductase/Mrp antiporter transmembrane" evidence="19">
    <location>
        <begin position="22"/>
        <end position="283"/>
    </location>
</feature>
<dbReference type="GO" id="GO:0008137">
    <property type="term" value="F:NADH dehydrogenase (ubiquinone) activity"/>
    <property type="evidence" value="ECO:0007669"/>
    <property type="project" value="UniProtKB-EC"/>
</dbReference>